<evidence type="ECO:0000313" key="10">
    <source>
        <dbReference type="EMBL" id="SDN93097.1"/>
    </source>
</evidence>
<feature type="active site" description="Nucleophile" evidence="6">
    <location>
        <position position="169"/>
    </location>
</feature>
<evidence type="ECO:0000256" key="1">
    <source>
        <dbReference type="ARBA" id="ARBA00009693"/>
    </source>
</evidence>
<keyword evidence="4" id="KW-0378">Hydrolase</keyword>
<keyword evidence="11" id="KW-1185">Reference proteome</keyword>
<dbReference type="Pfam" id="PF01640">
    <property type="entry name" value="Peptidase_C10"/>
    <property type="match status" value="1"/>
</dbReference>
<feature type="domain" description="Spi protease inhibitor" evidence="8">
    <location>
        <begin position="20"/>
        <end position="117"/>
    </location>
</feature>
<evidence type="ECO:0000313" key="11">
    <source>
        <dbReference type="Proteomes" id="UP000198779"/>
    </source>
</evidence>
<dbReference type="STRING" id="645274.SAMN04487901_101334"/>
<accession>A0A1H0FEE0</accession>
<evidence type="ECO:0000256" key="7">
    <source>
        <dbReference type="SAM" id="SignalP"/>
    </source>
</evidence>
<dbReference type="Proteomes" id="UP000199134">
    <property type="component" value="Unassembled WGS sequence"/>
</dbReference>
<dbReference type="InterPro" id="IPR013783">
    <property type="entry name" value="Ig-like_fold"/>
</dbReference>
<dbReference type="InterPro" id="IPR044934">
    <property type="entry name" value="Streptopain_sf"/>
</dbReference>
<keyword evidence="3 7" id="KW-0732">Signal</keyword>
<dbReference type="InterPro" id="IPR000200">
    <property type="entry name" value="Peptidase_C10"/>
</dbReference>
<evidence type="ECO:0000313" key="9">
    <source>
        <dbReference type="EMBL" id="SDG22935.1"/>
    </source>
</evidence>
<dbReference type="SUPFAM" id="SSF54001">
    <property type="entry name" value="Cysteine proteinases"/>
    <property type="match status" value="1"/>
</dbReference>
<evidence type="ECO:0000313" key="12">
    <source>
        <dbReference type="Proteomes" id="UP000199134"/>
    </source>
</evidence>
<evidence type="ECO:0000259" key="8">
    <source>
        <dbReference type="Pfam" id="PF13734"/>
    </source>
</evidence>
<gene>
    <name evidence="10" type="ORF">SAMN04487900_105139</name>
    <name evidence="9" type="ORF">SAMN04487901_101334</name>
</gene>
<comment type="similarity">
    <text evidence="1">Belongs to the peptidase C10 family.</text>
</comment>
<dbReference type="EMBL" id="FNCQ01000001">
    <property type="protein sequence ID" value="SDG22935.1"/>
    <property type="molecule type" value="Genomic_DNA"/>
</dbReference>
<dbReference type="InterPro" id="IPR038765">
    <property type="entry name" value="Papain-like_cys_pep_sf"/>
</dbReference>
<dbReference type="GO" id="GO:0006508">
    <property type="term" value="P:proteolysis"/>
    <property type="evidence" value="ECO:0007669"/>
    <property type="project" value="UniProtKB-KW"/>
</dbReference>
<feature type="signal peptide" evidence="7">
    <location>
        <begin position="1"/>
        <end position="18"/>
    </location>
</feature>
<organism evidence="10 12">
    <name type="scientific">Prevotella communis</name>
    <dbReference type="NCBI Taxonomy" id="2913614"/>
    <lineage>
        <taxon>Bacteria</taxon>
        <taxon>Pseudomonadati</taxon>
        <taxon>Bacteroidota</taxon>
        <taxon>Bacteroidia</taxon>
        <taxon>Bacteroidales</taxon>
        <taxon>Prevotellaceae</taxon>
        <taxon>Prevotella</taxon>
    </lineage>
</organism>
<name>A0A1H0FEE0_9BACT</name>
<sequence>MRKLLPILFLFVTVTSWAGNVTESEALQKAKAFIDSQRATQSQRQMRLAAKSTQVNKELTTATKESFYVFNVGQNDGYVVVSADDRTPAILGYADEGTFNRNDIPDNMKAWLQGYTYQLEYLATHANTRRAETAEHATIRPLIQSTWDQGSPYNNKCPMDGDKRSLTGCLATAMAQILNYYQYPEKTTSTIPSYTTGTKGITVNEIPVTTIDWSNIKNNYNGNETAAQKNAIATLMQLCGASMEMDYTSYSSYAYMIPALNAFKNYFDYDTSLRHVNRIEFKASEWDELIYNELAQKRPVYYCGQSIGGGHAFVIDGYSKEGLYHVNWGWGGSCNGYYLLSILDPHSNTGSGASSSSDGYSFDQDAIIGIQPNTDNKPEWGVRMTSEGLYTNFSVVNKQGSYFPISLTATFYNRTGATQDFDLGIGVYDKDNKEVSAQKMNDGKFAESWGYNGITYNCNIPALPDGNYAITAISREKGTDTWYQNSRSFQYYITATINGNQMTLQNPTVDASGSVAVNGNMEVYSTQTAKATIKNNGTFFNNVVFLLVNGELKGGRHLEIAPGETADLDMNFTPEETGEHTIVFALKTWVFDDEQNQWMEQYNELANTTVTIKAAKTNELKLTNGMLLNADANGYIKSNVAKLRFKAQNAKTTSDYYDNIRVRVLQNSDGGNYYWDITSVEIPVRLGKLKSETFEVEVPLEVDGYYWFNISYKTDGYYLGNDLWDDRNINLIPFKVEIPAPTAEELGVEPITKTKTPSIVYDLQGRNIDNNMMKKGLYIKDGKKIIKR</sequence>
<dbReference type="Gene3D" id="2.60.40.10">
    <property type="entry name" value="Immunoglobulins"/>
    <property type="match status" value="1"/>
</dbReference>
<dbReference type="GO" id="GO:0008234">
    <property type="term" value="F:cysteine-type peptidase activity"/>
    <property type="evidence" value="ECO:0007669"/>
    <property type="project" value="UniProtKB-KW"/>
</dbReference>
<dbReference type="Proteomes" id="UP000198779">
    <property type="component" value="Unassembled WGS sequence"/>
</dbReference>
<protein>
    <submittedName>
        <fullName evidence="10">Spi protease inhibitor</fullName>
    </submittedName>
</protein>
<dbReference type="Pfam" id="PF13734">
    <property type="entry name" value="Inhibitor_I69"/>
    <property type="match status" value="1"/>
</dbReference>
<keyword evidence="5" id="KW-0788">Thiol protease</keyword>
<evidence type="ECO:0000256" key="5">
    <source>
        <dbReference type="ARBA" id="ARBA00022807"/>
    </source>
</evidence>
<accession>A0A1G7SIR8</accession>
<reference evidence="9 12" key="2">
    <citation type="submission" date="2016-10" db="EMBL/GenBank/DDBJ databases">
        <authorList>
            <person name="de Groot N.N."/>
        </authorList>
    </citation>
    <scope>NUCLEOTIDE SEQUENCE [LARGE SCALE GENOMIC DNA]</scope>
    <source>
        <strain evidence="12">BP1-145</strain>
        <strain evidence="9">BP1-148</strain>
    </source>
</reference>
<dbReference type="Gene3D" id="3.90.70.50">
    <property type="entry name" value="Peptidase C10, streptopain"/>
    <property type="match status" value="1"/>
</dbReference>
<feature type="chain" id="PRO_5041083425" evidence="7">
    <location>
        <begin position="19"/>
        <end position="788"/>
    </location>
</feature>
<feature type="active site" description="Proton acceptor" evidence="6">
    <location>
        <position position="311"/>
    </location>
</feature>
<proteinExistence type="inferred from homology"/>
<dbReference type="AlphaFoldDB" id="A0A1H0FEE0"/>
<dbReference type="PRINTS" id="PR00797">
    <property type="entry name" value="STREPTOPAIN"/>
</dbReference>
<keyword evidence="2" id="KW-0645">Protease</keyword>
<dbReference type="EMBL" id="FNIW01000005">
    <property type="protein sequence ID" value="SDN93097.1"/>
    <property type="molecule type" value="Genomic_DNA"/>
</dbReference>
<evidence type="ECO:0000256" key="4">
    <source>
        <dbReference type="ARBA" id="ARBA00022801"/>
    </source>
</evidence>
<dbReference type="InterPro" id="IPR025896">
    <property type="entry name" value="Spi_Prtas-inh"/>
</dbReference>
<reference evidence="10 11" key="1">
    <citation type="submission" date="2016-10" db="EMBL/GenBank/DDBJ databases">
        <authorList>
            <person name="Varghese N."/>
            <person name="Submissions S."/>
        </authorList>
    </citation>
    <scope>NUCLEOTIDE SEQUENCE</scope>
    <source>
        <strain evidence="10">BP1-145</strain>
        <strain evidence="11">BP1-148</strain>
    </source>
</reference>
<evidence type="ECO:0000256" key="2">
    <source>
        <dbReference type="ARBA" id="ARBA00022670"/>
    </source>
</evidence>
<evidence type="ECO:0000256" key="3">
    <source>
        <dbReference type="ARBA" id="ARBA00022729"/>
    </source>
</evidence>
<dbReference type="RefSeq" id="WP_176756938.1">
    <property type="nucleotide sequence ID" value="NZ_FNCQ01000001.1"/>
</dbReference>
<evidence type="ECO:0000256" key="6">
    <source>
        <dbReference type="PIRSR" id="PIRSR600200-1"/>
    </source>
</evidence>